<dbReference type="Gene3D" id="3.40.50.1820">
    <property type="entry name" value="alpha/beta hydrolase"/>
    <property type="match status" value="1"/>
</dbReference>
<feature type="region of interest" description="Disordered" evidence="8">
    <location>
        <begin position="43"/>
        <end position="63"/>
    </location>
</feature>
<dbReference type="AlphaFoldDB" id="A0A931I4K6"/>
<dbReference type="GO" id="GO:0045493">
    <property type="term" value="P:xylan catabolic process"/>
    <property type="evidence" value="ECO:0007669"/>
    <property type="project" value="UniProtKB-KW"/>
</dbReference>
<keyword evidence="6" id="KW-0119">Carbohydrate metabolism</keyword>
<evidence type="ECO:0000256" key="4">
    <source>
        <dbReference type="ARBA" id="ARBA00022729"/>
    </source>
</evidence>
<dbReference type="InterPro" id="IPR006311">
    <property type="entry name" value="TAT_signal"/>
</dbReference>
<dbReference type="RefSeq" id="WP_196147132.1">
    <property type="nucleotide sequence ID" value="NZ_JADMLG010000001.1"/>
</dbReference>
<evidence type="ECO:0000256" key="8">
    <source>
        <dbReference type="SAM" id="MobiDB-lite"/>
    </source>
</evidence>
<dbReference type="InterPro" id="IPR029058">
    <property type="entry name" value="AB_hydrolase_fold"/>
</dbReference>
<dbReference type="PANTHER" id="PTHR38050:SF2">
    <property type="entry name" value="FERULOYL ESTERASE C-RELATED"/>
    <property type="match status" value="1"/>
</dbReference>
<dbReference type="InterPro" id="IPR043595">
    <property type="entry name" value="FaeB/C/D"/>
</dbReference>
<evidence type="ECO:0000313" key="10">
    <source>
        <dbReference type="Proteomes" id="UP000655751"/>
    </source>
</evidence>
<gene>
    <name evidence="9" type="ORF">IT779_00505</name>
</gene>
<evidence type="ECO:0000256" key="3">
    <source>
        <dbReference type="ARBA" id="ARBA00022651"/>
    </source>
</evidence>
<dbReference type="Proteomes" id="UP000655751">
    <property type="component" value="Unassembled WGS sequence"/>
</dbReference>
<dbReference type="GO" id="GO:0030600">
    <property type="term" value="F:feruloyl esterase activity"/>
    <property type="evidence" value="ECO:0007669"/>
    <property type="project" value="InterPro"/>
</dbReference>
<evidence type="ECO:0000256" key="1">
    <source>
        <dbReference type="ARBA" id="ARBA00004613"/>
    </source>
</evidence>
<dbReference type="GO" id="GO:0005576">
    <property type="term" value="C:extracellular region"/>
    <property type="evidence" value="ECO:0007669"/>
    <property type="project" value="UniProtKB-SubCell"/>
</dbReference>
<evidence type="ECO:0000256" key="6">
    <source>
        <dbReference type="ARBA" id="ARBA00023277"/>
    </source>
</evidence>
<feature type="region of interest" description="Disordered" evidence="8">
    <location>
        <begin position="237"/>
        <end position="262"/>
    </location>
</feature>
<accession>A0A931I4K6</accession>
<keyword evidence="2" id="KW-0964">Secreted</keyword>
<sequence>MIGNRLTGSDAGRRIGRRPLFALAAAFVAVAAVLTAAAQPARAEDSDIAPRASTGCAAPAPAPGESTLSFAALGKSGSYIRNVPPGADRPLPLILDLHGYLEPAALEHASTGFGPHGMANGYLTITPQIDELALPRWEQGENSVDIAYLGELLTHIESTVCVDLRRVYAAGLSMGGFTSSALACRFSDRIAAIAPVAGLQDFAWCDTTRPVPVISFHGTADPIVAYEGGLGPNARLLPASDGSGSAGSRGDRPSANGPGAQSITADADAWARRNGCGSGDPAEQWVAPEVVLRSYPCPQEGEVQLYSIVGGGHVWPGTAATFSPAPLVGASTVAVDATELIWDFFRAHPMRT</sequence>
<comment type="caution">
    <text evidence="9">The sequence shown here is derived from an EMBL/GenBank/DDBJ whole genome shotgun (WGS) entry which is preliminary data.</text>
</comment>
<evidence type="ECO:0000256" key="5">
    <source>
        <dbReference type="ARBA" id="ARBA00022801"/>
    </source>
</evidence>
<keyword evidence="5" id="KW-0378">Hydrolase</keyword>
<comment type="subcellular location">
    <subcellularLocation>
        <location evidence="1">Secreted</location>
    </subcellularLocation>
</comment>
<keyword evidence="7" id="KW-0624">Polysaccharide degradation</keyword>
<dbReference type="PROSITE" id="PS51318">
    <property type="entry name" value="TAT"/>
    <property type="match status" value="1"/>
</dbReference>
<evidence type="ECO:0000313" key="9">
    <source>
        <dbReference type="EMBL" id="MBH0774764.1"/>
    </source>
</evidence>
<dbReference type="EMBL" id="JADMLG010000001">
    <property type="protein sequence ID" value="MBH0774764.1"/>
    <property type="molecule type" value="Genomic_DNA"/>
</dbReference>
<name>A0A931I4K6_9NOCA</name>
<keyword evidence="3" id="KW-0858">Xylan degradation</keyword>
<keyword evidence="4" id="KW-0732">Signal</keyword>
<evidence type="ECO:0000256" key="7">
    <source>
        <dbReference type="ARBA" id="ARBA00023326"/>
    </source>
</evidence>
<organism evidence="9 10">
    <name type="scientific">Nocardia bovistercoris</name>
    <dbReference type="NCBI Taxonomy" id="2785916"/>
    <lineage>
        <taxon>Bacteria</taxon>
        <taxon>Bacillati</taxon>
        <taxon>Actinomycetota</taxon>
        <taxon>Actinomycetes</taxon>
        <taxon>Mycobacteriales</taxon>
        <taxon>Nocardiaceae</taxon>
        <taxon>Nocardia</taxon>
    </lineage>
</organism>
<dbReference type="SUPFAM" id="SSF53474">
    <property type="entry name" value="alpha/beta-Hydrolases"/>
    <property type="match status" value="2"/>
</dbReference>
<reference evidence="9" key="1">
    <citation type="submission" date="2020-11" db="EMBL/GenBank/DDBJ databases">
        <title>Nocardia NEAU-351.nov., a novel actinomycete isolated from the cow dung.</title>
        <authorList>
            <person name="Zhang X."/>
        </authorList>
    </citation>
    <scope>NUCLEOTIDE SEQUENCE</scope>
    <source>
        <strain evidence="9">NEAU-351</strain>
    </source>
</reference>
<protein>
    <recommendedName>
        <fullName evidence="11">Polyhydroxybutyrate depolymerase</fullName>
    </recommendedName>
</protein>
<evidence type="ECO:0008006" key="11">
    <source>
        <dbReference type="Google" id="ProtNLM"/>
    </source>
</evidence>
<evidence type="ECO:0000256" key="2">
    <source>
        <dbReference type="ARBA" id="ARBA00022525"/>
    </source>
</evidence>
<keyword evidence="10" id="KW-1185">Reference proteome</keyword>
<dbReference type="PANTHER" id="PTHR38050">
    <property type="match status" value="1"/>
</dbReference>
<proteinExistence type="predicted"/>
<feature type="compositionally biased region" description="Low complexity" evidence="8">
    <location>
        <begin position="238"/>
        <end position="248"/>
    </location>
</feature>